<sequence>MKKILVIGIILFAVGYSALAGFVLLFGAGDDEEKVGFDEDIAGTAKISKEVERYRPLFEKYAEKYGLTKHIDVIMALVMQESGGRYLDVMQSSESIGLPPNSITDPELSIDVGMKHFKSVLEKAGGDIKLTLQAYNYGGGFIDYVKKRGGKYTKELASAFSKEQAAKLGWPSYGDPLYVDHVMRYLDTGGGGGKQKFDYAQVHNIMKQFLGDPYVWGGRTPAAGGFDCSGLMEYAFGQIGVDLNGNAATQYQKTKPVPDNKAQPGDLVFFSTYAPGPTHVGMYVGGGKFINANDNGIEYSSVATWKKLYPYLGFRRV</sequence>
<evidence type="ECO:0000313" key="8">
    <source>
        <dbReference type="EMBL" id="QPR75135.1"/>
    </source>
</evidence>
<comment type="similarity">
    <text evidence="1">Belongs to the peptidase C40 family.</text>
</comment>
<gene>
    <name evidence="6" type="ORF">I6G80_00080</name>
    <name evidence="7" type="ORF">I6G80_00395</name>
    <name evidence="8" type="ORF">I6G80_24305</name>
    <name evidence="9" type="ORF">I6G80_24565</name>
</gene>
<evidence type="ECO:0000259" key="5">
    <source>
        <dbReference type="PROSITE" id="PS51935"/>
    </source>
</evidence>
<proteinExistence type="inferred from homology"/>
<evidence type="ECO:0000256" key="3">
    <source>
        <dbReference type="ARBA" id="ARBA00022801"/>
    </source>
</evidence>
<dbReference type="Proteomes" id="UP000595038">
    <property type="component" value="Plasmid unnamed1"/>
</dbReference>
<accession>A0AB37H1D1</accession>
<evidence type="ECO:0000313" key="9">
    <source>
        <dbReference type="EMBL" id="QPR75182.1"/>
    </source>
</evidence>
<name>A0AB37H1D1_BACLI</name>
<evidence type="ECO:0000313" key="10">
    <source>
        <dbReference type="Proteomes" id="UP000595038"/>
    </source>
</evidence>
<evidence type="ECO:0000256" key="1">
    <source>
        <dbReference type="ARBA" id="ARBA00007074"/>
    </source>
</evidence>
<dbReference type="InterPro" id="IPR023346">
    <property type="entry name" value="Lysozyme-like_dom_sf"/>
</dbReference>
<evidence type="ECO:0000256" key="2">
    <source>
        <dbReference type="ARBA" id="ARBA00022670"/>
    </source>
</evidence>
<dbReference type="GO" id="GO:0008234">
    <property type="term" value="F:cysteine-type peptidase activity"/>
    <property type="evidence" value="ECO:0007669"/>
    <property type="project" value="UniProtKB-KW"/>
</dbReference>
<dbReference type="EMBL" id="CP065644">
    <property type="protein sequence ID" value="QPR70512.1"/>
    <property type="molecule type" value="Genomic_DNA"/>
</dbReference>
<dbReference type="InterPro" id="IPR038765">
    <property type="entry name" value="Papain-like_cys_pep_sf"/>
</dbReference>
<keyword evidence="3" id="KW-0378">Hydrolase</keyword>
<dbReference type="PANTHER" id="PTHR47053">
    <property type="entry name" value="MUREIN DD-ENDOPEPTIDASE MEPH-RELATED"/>
    <property type="match status" value="1"/>
</dbReference>
<feature type="domain" description="NlpC/P60" evidence="5">
    <location>
        <begin position="195"/>
        <end position="317"/>
    </location>
</feature>
<dbReference type="GO" id="GO:0006508">
    <property type="term" value="P:proteolysis"/>
    <property type="evidence" value="ECO:0007669"/>
    <property type="project" value="UniProtKB-KW"/>
</dbReference>
<dbReference type="PANTHER" id="PTHR47053:SF5">
    <property type="entry name" value="BIFUNCTIONAL MURAMIDASE_DL-ENDOPEPTIDASE CWLT"/>
    <property type="match status" value="1"/>
</dbReference>
<dbReference type="EMBL" id="CP065646">
    <property type="protein sequence ID" value="QPR70587.1"/>
    <property type="molecule type" value="Genomic_DNA"/>
</dbReference>
<dbReference type="AlphaFoldDB" id="A0AB37H1D1"/>
<protein>
    <submittedName>
        <fullName evidence="8">Lysozyme family protein</fullName>
    </submittedName>
</protein>
<geneLocation type="plasmid" evidence="7 10">
    <name>unnamed3</name>
</geneLocation>
<dbReference type="SUPFAM" id="SSF54001">
    <property type="entry name" value="Cysteine proteinases"/>
    <property type="match status" value="1"/>
</dbReference>
<keyword evidence="8" id="KW-0614">Plasmid</keyword>
<dbReference type="InterPro" id="IPR000064">
    <property type="entry name" value="NLP_P60_dom"/>
</dbReference>
<dbReference type="CDD" id="cd16891">
    <property type="entry name" value="CwlT-like"/>
    <property type="match status" value="1"/>
</dbReference>
<dbReference type="InterPro" id="IPR047194">
    <property type="entry name" value="CwlT-like_lysozyme"/>
</dbReference>
<dbReference type="RefSeq" id="WP_197941848.1">
    <property type="nucleotide sequence ID" value="NZ_CP065644.1"/>
</dbReference>
<evidence type="ECO:0000256" key="4">
    <source>
        <dbReference type="ARBA" id="ARBA00022807"/>
    </source>
</evidence>
<dbReference type="InterPro" id="IPR051202">
    <property type="entry name" value="Peptidase_C40"/>
</dbReference>
<dbReference type="Gene3D" id="3.90.1720.10">
    <property type="entry name" value="endopeptidase domain like (from Nostoc punctiforme)"/>
    <property type="match status" value="1"/>
</dbReference>
<dbReference type="PROSITE" id="PS51935">
    <property type="entry name" value="NLPC_P60"/>
    <property type="match status" value="1"/>
</dbReference>
<dbReference type="Gene3D" id="1.10.530.10">
    <property type="match status" value="1"/>
</dbReference>
<keyword evidence="4" id="KW-0788">Thiol protease</keyword>
<dbReference type="Pfam" id="PF00877">
    <property type="entry name" value="NLPC_P60"/>
    <property type="match status" value="1"/>
</dbReference>
<geneLocation type="plasmid" evidence="6 10">
    <name>unnamed1</name>
</geneLocation>
<dbReference type="Proteomes" id="UP000595038">
    <property type="component" value="Plasmid unnamed3"/>
</dbReference>
<dbReference type="EMBL" id="CP065648">
    <property type="protein sequence ID" value="QPR75182.1"/>
    <property type="molecule type" value="Genomic_DNA"/>
</dbReference>
<evidence type="ECO:0000313" key="6">
    <source>
        <dbReference type="EMBL" id="QPR70512.1"/>
    </source>
</evidence>
<geneLocation type="plasmid" evidence="8 10">
    <name>unnamed4</name>
</geneLocation>
<organism evidence="8 10">
    <name type="scientific">Bacillus licheniformis</name>
    <dbReference type="NCBI Taxonomy" id="1402"/>
    <lineage>
        <taxon>Bacteria</taxon>
        <taxon>Bacillati</taxon>
        <taxon>Bacillota</taxon>
        <taxon>Bacilli</taxon>
        <taxon>Bacillales</taxon>
        <taxon>Bacillaceae</taxon>
        <taxon>Bacillus</taxon>
    </lineage>
</organism>
<keyword evidence="2" id="KW-0645">Protease</keyword>
<reference evidence="8 10" key="1">
    <citation type="submission" date="2020-12" db="EMBL/GenBank/DDBJ databases">
        <title>FDA dAtabase for Regulatory Grade micrObial Sequences (FDA-ARGOS): Supporting development and validation of Infectious Disease Dx tests.</title>
        <authorList>
            <person name="Nelson B."/>
            <person name="Plummer A."/>
            <person name="Tallon L."/>
            <person name="Sadzewicz L."/>
            <person name="Zhao X."/>
            <person name="Boylan J."/>
            <person name="Ott S."/>
            <person name="Bowen H."/>
            <person name="Vavikolanu K."/>
            <person name="Mehta A."/>
            <person name="Aluvathingal J."/>
            <person name="Nadendla S."/>
            <person name="Myers T."/>
            <person name="Yan Y."/>
            <person name="Sichtig H."/>
        </authorList>
    </citation>
    <scope>NUCLEOTIDE SEQUENCE [LARGE SCALE GENOMIC DNA]</scope>
    <source>
        <strain evidence="8 10">FDAARGOS_923</strain>
        <plasmid evidence="6 10">unnamed1</plasmid>
        <plasmid evidence="7 10">unnamed3</plasmid>
        <plasmid evidence="8 10">unnamed4</plasmid>
    </source>
</reference>
<dbReference type="EMBL" id="CP065648">
    <property type="protein sequence ID" value="QPR75135.1"/>
    <property type="molecule type" value="Genomic_DNA"/>
</dbReference>
<dbReference type="SUPFAM" id="SSF53955">
    <property type="entry name" value="Lysozyme-like"/>
    <property type="match status" value="1"/>
</dbReference>
<evidence type="ECO:0000313" key="7">
    <source>
        <dbReference type="EMBL" id="QPR70587.1"/>
    </source>
</evidence>
<dbReference type="Pfam" id="PF13702">
    <property type="entry name" value="Lysozyme_like"/>
    <property type="match status" value="1"/>
</dbReference>
<dbReference type="Proteomes" id="UP000595038">
    <property type="component" value="Plasmid unnamed4"/>
</dbReference>